<keyword evidence="3" id="KW-0808">Transferase</keyword>
<organism evidence="3 4">
    <name type="scientific">Colletotrichum simmondsii</name>
    <dbReference type="NCBI Taxonomy" id="703756"/>
    <lineage>
        <taxon>Eukaryota</taxon>
        <taxon>Fungi</taxon>
        <taxon>Dikarya</taxon>
        <taxon>Ascomycota</taxon>
        <taxon>Pezizomycotina</taxon>
        <taxon>Sordariomycetes</taxon>
        <taxon>Hypocreomycetidae</taxon>
        <taxon>Glomerellales</taxon>
        <taxon>Glomerellaceae</taxon>
        <taxon>Colletotrichum</taxon>
        <taxon>Colletotrichum acutatum species complex</taxon>
    </lineage>
</organism>
<feature type="region of interest" description="Disordered" evidence="1">
    <location>
        <begin position="249"/>
        <end position="268"/>
    </location>
</feature>
<sequence>MASFEITRIYDEAKGCEAQFEKALADVQHGKAAIREYQQRFWAWATNTGVFAEPFLSLDARLDGHDSPVNMIVSLLKLLKGNLEAALRLDQEASVQGEQERRASPPKQPGNEGEHLHHKDEISHLEGPFYGIDGCIQRLARIATLISRSSQKSRPGKVESFAQRHRTDLTSFENLIGAIVDFKFPNIRPSFKAQLVRSATYRRQSILYQRYRNRRREAQPTSTRVLLEPSSNEPPGSQQGIERQFTPMPTQKTQMSGPAPSESLRPSTFDGEMFKKAFQRPESKSDLQSTASAWTGEIQYPQAPRPSDTSAVGLGSSECPYCLQWFSQTEYDDEKWWRKHVNQDLRPYICVSEQCAFIQPPVGFEKYYGWREHMEKAHGADWTQHIHNNTAGETGRRSKRCPMCDTDVELLLTTAEGHDSAIGAPPPVAKTMGIASRVRFQDDDSVNDAERSSQQSHIEIHEPQHDLHSYRIKLSKHISKHLLSWCFQALRMGLDETDNDSDENEGNRTTSKRTDQGNSDMYSEKRDLSIDSEEMSLVDLQTDNELTSVFPSESQTVDFREWEFLLQRYDAETDPIIANLNEKQWSFAKTGSTLKGLRRIFRQEEIELYNTGDAKTYTWIPLSCINQIIRDDENIVKALEEKVVMHKSIKRFVFEQAKRLVSLLIYRNRLHLLQLFYNERFGDEHFPIKFIKPRPSDNESRLRWSIQSCRSNKTISVWAPPGGDISDDDDDQDEDTMKQFCRIYQWYFFVPVFGPQDSAHVFDPRCQMPYLEELGSYQTNFSVVRHFVIHRKHLNFKFDDQIGTLLDGDGNPHIAVKELLSAQGLTWEMFHEVAENEAAILRRLKDHNHPHIIKALATYTQGSRHYFVFPWARGGNLRDFWINQPNLSLEAEHVATQDWSGYYKWFFKQLLGLSSAIEEMHYPKKEPQQSCRHGDLKPENILCFSGTEIGQHLIPIGVHLVVADVGHAKVHEEATERRYEPTITPRGTMMYSPPEAELRTPEARSRRYDIWSLGCLYLEFLIWMLYGNTTLEYFRRDIGSGQPYYRKEPEVGLKDSVKKWIKAIEEDPRCIPTRETAIGRLINLIENRMLIVKAEVRRDATNQDSTSTSETRDSSRISTGGSIKIIVKPPMLEQTGIQRADSREVYEEIESIFNAARKPDRSLPWINQDGIAEVARRGPPTPQRGLAPGNYLEPRNRRMQLT</sequence>
<evidence type="ECO:0000313" key="3">
    <source>
        <dbReference type="EMBL" id="KXH42603.1"/>
    </source>
</evidence>
<keyword evidence="3" id="KW-0418">Kinase</keyword>
<dbReference type="InterPro" id="IPR011009">
    <property type="entry name" value="Kinase-like_dom_sf"/>
</dbReference>
<evidence type="ECO:0000256" key="1">
    <source>
        <dbReference type="SAM" id="MobiDB-lite"/>
    </source>
</evidence>
<accession>A0A135T360</accession>
<dbReference type="CDD" id="cd00180">
    <property type="entry name" value="PKc"/>
    <property type="match status" value="1"/>
</dbReference>
<feature type="region of interest" description="Disordered" evidence="1">
    <location>
        <begin position="1099"/>
        <end position="1120"/>
    </location>
</feature>
<feature type="region of interest" description="Disordered" evidence="1">
    <location>
        <begin position="93"/>
        <end position="116"/>
    </location>
</feature>
<keyword evidence="4" id="KW-1185">Reference proteome</keyword>
<dbReference type="PROSITE" id="PS50011">
    <property type="entry name" value="PROTEIN_KINASE_DOM"/>
    <property type="match status" value="1"/>
</dbReference>
<dbReference type="Proteomes" id="UP000070328">
    <property type="component" value="Unassembled WGS sequence"/>
</dbReference>
<proteinExistence type="predicted"/>
<gene>
    <name evidence="3" type="ORF">CSIM01_09565</name>
</gene>
<dbReference type="AlphaFoldDB" id="A0A135T360"/>
<dbReference type="GO" id="GO:0004674">
    <property type="term" value="F:protein serine/threonine kinase activity"/>
    <property type="evidence" value="ECO:0007669"/>
    <property type="project" value="TreeGrafter"/>
</dbReference>
<dbReference type="PROSITE" id="PS00108">
    <property type="entry name" value="PROTEIN_KINASE_ST"/>
    <property type="match status" value="1"/>
</dbReference>
<name>A0A135T360_9PEZI</name>
<feature type="region of interest" description="Disordered" evidence="1">
    <location>
        <begin position="496"/>
        <end position="525"/>
    </location>
</feature>
<feature type="region of interest" description="Disordered" evidence="1">
    <location>
        <begin position="1173"/>
        <end position="1202"/>
    </location>
</feature>
<dbReference type="Pfam" id="PF00069">
    <property type="entry name" value="Pkinase"/>
    <property type="match status" value="1"/>
</dbReference>
<feature type="domain" description="Protein kinase" evidence="2">
    <location>
        <begin position="747"/>
        <end position="1117"/>
    </location>
</feature>
<comment type="caution">
    <text evidence="3">The sequence shown here is derived from an EMBL/GenBank/DDBJ whole genome shotgun (WGS) entry which is preliminary data.</text>
</comment>
<evidence type="ECO:0000313" key="4">
    <source>
        <dbReference type="Proteomes" id="UP000070328"/>
    </source>
</evidence>
<dbReference type="PANTHER" id="PTHR24359:SF1">
    <property type="entry name" value="INHIBITOR OF NUCLEAR FACTOR KAPPA-B KINASE EPSILON SUBUNIT HOMOLOG 1-RELATED"/>
    <property type="match status" value="1"/>
</dbReference>
<dbReference type="InterPro" id="IPR000719">
    <property type="entry name" value="Prot_kinase_dom"/>
</dbReference>
<protein>
    <submittedName>
        <fullName evidence="3">Protein kinase domain-containing protein</fullName>
    </submittedName>
</protein>
<reference evidence="3 4" key="1">
    <citation type="submission" date="2014-02" db="EMBL/GenBank/DDBJ databases">
        <title>The genome sequence of Colletotrichum simmondsii CBS122122.</title>
        <authorList>
            <person name="Baroncelli R."/>
            <person name="Thon M.R."/>
        </authorList>
    </citation>
    <scope>NUCLEOTIDE SEQUENCE [LARGE SCALE GENOMIC DNA]</scope>
    <source>
        <strain evidence="3 4">CBS122122</strain>
    </source>
</reference>
<dbReference type="InterPro" id="IPR008271">
    <property type="entry name" value="Ser/Thr_kinase_AS"/>
</dbReference>
<feature type="compositionally biased region" description="Polar residues" evidence="1">
    <location>
        <begin position="219"/>
        <end position="243"/>
    </location>
</feature>
<evidence type="ECO:0000259" key="2">
    <source>
        <dbReference type="PROSITE" id="PS50011"/>
    </source>
</evidence>
<dbReference type="SUPFAM" id="SSF56112">
    <property type="entry name" value="Protein kinase-like (PK-like)"/>
    <property type="match status" value="1"/>
</dbReference>
<dbReference type="PANTHER" id="PTHR24359">
    <property type="entry name" value="SERINE/THREONINE-PROTEIN KINASE SBK1"/>
    <property type="match status" value="1"/>
</dbReference>
<dbReference type="GO" id="GO:0005524">
    <property type="term" value="F:ATP binding"/>
    <property type="evidence" value="ECO:0007669"/>
    <property type="project" value="InterPro"/>
</dbReference>
<feature type="region of interest" description="Disordered" evidence="1">
    <location>
        <begin position="212"/>
        <end position="243"/>
    </location>
</feature>
<dbReference type="SMART" id="SM00220">
    <property type="entry name" value="S_TKc"/>
    <property type="match status" value="1"/>
</dbReference>
<dbReference type="OrthoDB" id="1046782at2759"/>
<dbReference type="Gene3D" id="1.10.510.10">
    <property type="entry name" value="Transferase(Phosphotransferase) domain 1"/>
    <property type="match status" value="1"/>
</dbReference>
<dbReference type="EMBL" id="JFBX01000296">
    <property type="protein sequence ID" value="KXH42603.1"/>
    <property type="molecule type" value="Genomic_DNA"/>
</dbReference>